<proteinExistence type="predicted"/>
<dbReference type="GO" id="GO:0016757">
    <property type="term" value="F:glycosyltransferase activity"/>
    <property type="evidence" value="ECO:0007669"/>
    <property type="project" value="InterPro"/>
</dbReference>
<dbReference type="STRING" id="111780.Sta7437_0791"/>
<dbReference type="PANTHER" id="PTHR46401:SF2">
    <property type="entry name" value="GLYCOSYLTRANSFERASE WBBK-RELATED"/>
    <property type="match status" value="1"/>
</dbReference>
<dbReference type="InterPro" id="IPR028098">
    <property type="entry name" value="Glyco_trans_4-like_N"/>
</dbReference>
<feature type="domain" description="Glycosyl transferase family 1" evidence="2">
    <location>
        <begin position="188"/>
        <end position="343"/>
    </location>
</feature>
<evidence type="ECO:0000313" key="4">
    <source>
        <dbReference type="EMBL" id="AFZ34382.1"/>
    </source>
</evidence>
<dbReference type="eggNOG" id="COG0438">
    <property type="taxonomic scope" value="Bacteria"/>
</dbReference>
<organism evidence="4 5">
    <name type="scientific">Stanieria cyanosphaera (strain ATCC 29371 / PCC 7437)</name>
    <dbReference type="NCBI Taxonomy" id="111780"/>
    <lineage>
        <taxon>Bacteria</taxon>
        <taxon>Bacillati</taxon>
        <taxon>Cyanobacteriota</taxon>
        <taxon>Cyanophyceae</taxon>
        <taxon>Pleurocapsales</taxon>
        <taxon>Dermocarpellaceae</taxon>
        <taxon>Stanieria</taxon>
    </lineage>
</organism>
<evidence type="ECO:0000259" key="3">
    <source>
        <dbReference type="Pfam" id="PF13439"/>
    </source>
</evidence>
<dbReference type="Pfam" id="PF13439">
    <property type="entry name" value="Glyco_transf_4"/>
    <property type="match status" value="1"/>
</dbReference>
<protein>
    <submittedName>
        <fullName evidence="4">Glycosyl transferase group 1</fullName>
    </submittedName>
</protein>
<dbReference type="PATRIC" id="fig|111780.3.peg.824"/>
<evidence type="ECO:0000313" key="5">
    <source>
        <dbReference type="Proteomes" id="UP000010473"/>
    </source>
</evidence>
<accession>K9XRS5</accession>
<dbReference type="PANTHER" id="PTHR46401">
    <property type="entry name" value="GLYCOSYLTRANSFERASE WBBK-RELATED"/>
    <property type="match status" value="1"/>
</dbReference>
<dbReference type="AlphaFoldDB" id="K9XRS5"/>
<gene>
    <name evidence="4" type="ordered locus">Sta7437_0791</name>
</gene>
<dbReference type="InterPro" id="IPR001296">
    <property type="entry name" value="Glyco_trans_1"/>
</dbReference>
<dbReference type="Pfam" id="PF00534">
    <property type="entry name" value="Glycos_transf_1"/>
    <property type="match status" value="1"/>
</dbReference>
<evidence type="ECO:0000259" key="2">
    <source>
        <dbReference type="Pfam" id="PF00534"/>
    </source>
</evidence>
<sequence length="382" mass="43233">MKTLQIGMEWFPDRPGGLDRYYYDCCQYLPQADIEVTGLLAGSDQVFQESNGQVKAFASSKDSLPKRWLKMRTAFGQNMTDNQYDLVVSHFALYTFPILDQLRHLPLVTHFHGPWALESEVEKPKPMAIWLKKQIEKAVYRRSSQFIVLSQTFRDILHREYQVPLNKIHIIPGGVDIDRFNINLSSIEARTQLNWHPDKPIIFCIRRLAKRMGLENLITAMAQVRDRYPDILLYIAGKGALADTLQTQINELELTDHVKLLGYVPDEQLPLCYRAANFSVVPTVALEGFGLIVVESLAAGTPVLGTPIGGIPEILKPFSQDLVFEGYQPNQIAEGIIEALGGDRVLPSSEECLAYIRANYNWNAIAQKIKLVYQKASIVKKT</sequence>
<name>K9XRS5_STAC7</name>
<feature type="domain" description="Glycosyltransferase subfamily 4-like N-terminal" evidence="3">
    <location>
        <begin position="15"/>
        <end position="179"/>
    </location>
</feature>
<reference evidence="5" key="1">
    <citation type="journal article" date="2013" name="Proc. Natl. Acad. Sci. U.S.A.">
        <title>Improving the coverage of the cyanobacterial phylum using diversity-driven genome sequencing.</title>
        <authorList>
            <person name="Shih P.M."/>
            <person name="Wu D."/>
            <person name="Latifi A."/>
            <person name="Axen S.D."/>
            <person name="Fewer D.P."/>
            <person name="Talla E."/>
            <person name="Calteau A."/>
            <person name="Cai F."/>
            <person name="Tandeau de Marsac N."/>
            <person name="Rippka R."/>
            <person name="Herdman M."/>
            <person name="Sivonen K."/>
            <person name="Coursin T."/>
            <person name="Laurent T."/>
            <person name="Goodwin L."/>
            <person name="Nolan M."/>
            <person name="Davenport K.W."/>
            <person name="Han C.S."/>
            <person name="Rubin E.M."/>
            <person name="Eisen J.A."/>
            <person name="Woyke T."/>
            <person name="Gugger M."/>
            <person name="Kerfeld C.A."/>
        </authorList>
    </citation>
    <scope>NUCLEOTIDE SEQUENCE [LARGE SCALE GENOMIC DNA]</scope>
    <source>
        <strain evidence="5">ATCC 29371 / PCC 7437</strain>
    </source>
</reference>
<dbReference type="EMBL" id="CP003653">
    <property type="protein sequence ID" value="AFZ34382.1"/>
    <property type="molecule type" value="Genomic_DNA"/>
</dbReference>
<dbReference type="Gene3D" id="3.40.50.2000">
    <property type="entry name" value="Glycogen Phosphorylase B"/>
    <property type="match status" value="2"/>
</dbReference>
<keyword evidence="1 4" id="KW-0808">Transferase</keyword>
<keyword evidence="5" id="KW-1185">Reference proteome</keyword>
<dbReference type="RefSeq" id="WP_015192055.1">
    <property type="nucleotide sequence ID" value="NC_019748.1"/>
</dbReference>
<dbReference type="Proteomes" id="UP000010473">
    <property type="component" value="Chromosome"/>
</dbReference>
<dbReference type="CDD" id="cd03801">
    <property type="entry name" value="GT4_PimA-like"/>
    <property type="match status" value="1"/>
</dbReference>
<dbReference type="KEGG" id="scs:Sta7437_0791"/>
<dbReference type="GO" id="GO:0009103">
    <property type="term" value="P:lipopolysaccharide biosynthetic process"/>
    <property type="evidence" value="ECO:0007669"/>
    <property type="project" value="TreeGrafter"/>
</dbReference>
<dbReference type="OrthoDB" id="9787617at2"/>
<dbReference type="HOGENOM" id="CLU_009583_2_5_3"/>
<evidence type="ECO:0000256" key="1">
    <source>
        <dbReference type="ARBA" id="ARBA00022679"/>
    </source>
</evidence>
<dbReference type="SUPFAM" id="SSF53756">
    <property type="entry name" value="UDP-Glycosyltransferase/glycogen phosphorylase"/>
    <property type="match status" value="1"/>
</dbReference>